<accession>A0A2P1ELV1</accession>
<dbReference type="InterPro" id="IPR023580">
    <property type="entry name" value="RNA_pol_su_RPB10"/>
</dbReference>
<dbReference type="Proteomes" id="UP000289600">
    <property type="component" value="Segment"/>
</dbReference>
<dbReference type="SUPFAM" id="SSF46924">
    <property type="entry name" value="RNA polymerase subunit RPB10"/>
    <property type="match status" value="1"/>
</dbReference>
<dbReference type="EMBL" id="MG807320">
    <property type="protein sequence ID" value="AVL94859.1"/>
    <property type="molecule type" value="Genomic_DNA"/>
</dbReference>
<evidence type="ECO:0000313" key="1">
    <source>
        <dbReference type="EMBL" id="AVL94859.1"/>
    </source>
</evidence>
<keyword evidence="1" id="KW-0804">Transcription</keyword>
<keyword evidence="1" id="KW-0240">DNA-directed RNA polymerase</keyword>
<proteinExistence type="predicted"/>
<evidence type="ECO:0000313" key="2">
    <source>
        <dbReference type="Proteomes" id="UP000289600"/>
    </source>
</evidence>
<reference evidence="2" key="1">
    <citation type="submission" date="2018-01" db="EMBL/GenBank/DDBJ databases">
        <title>Testimony of 'menage a trois' revealed by the proteome of Megavirus virophage.</title>
        <authorList>
            <person name="Jeudy S."/>
            <person name="Bertaux L."/>
            <person name="Alempic J.-M."/>
            <person name="Lartigue A."/>
            <person name="Legendre M."/>
            <person name="Philippe N."/>
            <person name="Beucher L."/>
            <person name="Biondi E."/>
            <person name="Juul S."/>
            <person name="Turner D."/>
            <person name="Coute Y."/>
            <person name="Claverie J.-M."/>
            <person name="Abergel C."/>
        </authorList>
    </citation>
    <scope>NUCLEOTIDE SEQUENCE [LARGE SCALE GENOMIC DNA]</scope>
</reference>
<sequence>MLIYIRCPTCSRVISKNLDLYFEDLENIRNNPKYNKKDKEKLGSELLVKYGFTEICCRIRIMGLIPYHKIIQS</sequence>
<gene>
    <name evidence="1" type="ORF">mc_473</name>
</gene>
<name>A0A2P1ELV1_9VIRU</name>
<keyword evidence="2" id="KW-1185">Reference proteome</keyword>
<organism evidence="1 2">
    <name type="scientific">Moumouvirus australiensis</name>
    <dbReference type="NCBI Taxonomy" id="2109587"/>
    <lineage>
        <taxon>Viruses</taxon>
        <taxon>Varidnaviria</taxon>
        <taxon>Bamfordvirae</taxon>
        <taxon>Nucleocytoviricota</taxon>
        <taxon>Megaviricetes</taxon>
        <taxon>Imitervirales</taxon>
        <taxon>Mimiviridae</taxon>
        <taxon>Megamimivirinae</taxon>
        <taxon>Moumouvirus</taxon>
        <taxon>Moumouvirus australiense</taxon>
    </lineage>
</organism>
<protein>
    <submittedName>
        <fullName evidence="1">DNA-directed RNA polymerase subunit N</fullName>
    </submittedName>
</protein>
<dbReference type="GO" id="GO:0000428">
    <property type="term" value="C:DNA-directed RNA polymerase complex"/>
    <property type="evidence" value="ECO:0007669"/>
    <property type="project" value="UniProtKB-KW"/>
</dbReference>
<dbReference type="Gene3D" id="1.10.10.60">
    <property type="entry name" value="Homeodomain-like"/>
    <property type="match status" value="1"/>
</dbReference>